<dbReference type="InterPro" id="IPR058912">
    <property type="entry name" value="HTH_animal"/>
</dbReference>
<dbReference type="GeneID" id="112464498"/>
<dbReference type="PROSITE" id="PS50878">
    <property type="entry name" value="RT_POL"/>
    <property type="match status" value="1"/>
</dbReference>
<feature type="domain" description="Reverse transcriptase" evidence="2">
    <location>
        <begin position="1"/>
        <end position="103"/>
    </location>
</feature>
<dbReference type="PROSITE" id="PS50164">
    <property type="entry name" value="GIY_YIG"/>
    <property type="match status" value="1"/>
</dbReference>
<dbReference type="InterPro" id="IPR000305">
    <property type="entry name" value="GIY-YIG_endonuc"/>
</dbReference>
<dbReference type="RefSeq" id="XP_024887274.1">
    <property type="nucleotide sequence ID" value="XM_025031506.1"/>
</dbReference>
<evidence type="ECO:0000259" key="2">
    <source>
        <dbReference type="PROSITE" id="PS50878"/>
    </source>
</evidence>
<evidence type="ECO:0000313" key="4">
    <source>
        <dbReference type="RefSeq" id="XP_024887274.1"/>
    </source>
</evidence>
<dbReference type="InterPro" id="IPR000477">
    <property type="entry name" value="RT_dom"/>
</dbReference>
<dbReference type="AlphaFoldDB" id="A0A6J1QX61"/>
<dbReference type="OrthoDB" id="7687729at2759"/>
<evidence type="ECO:0000313" key="3">
    <source>
        <dbReference type="Proteomes" id="UP000504618"/>
    </source>
</evidence>
<sequence length="357" mass="42154">MGSPLSPIIADMVMQDLEETILESIGFNLPFYFRYVDDIIMSIPRDKAQYILDKFNNYHDRLKFTIEYENDRTLSFLDLKLHIINDTIHIDWYHKDTFSGRYLSYYSNHPECHKIGTIYSLVDRSILLSHPIFQAKNIKLCINILMNNGYPIDLIFKRINIRLRTLFDGKLKQNKNANRVDTNVDVDNDSEENRRKIIVIPFINNISEKTAHLFDKKEHIIGYRVLNKLDKFIKTHKDTNALCSNNNVIYKIKCNDCDASYVGQTKRQLKTRINEHKNNYKLDPSRHSVITEHILNLNHSFNWNNPEILDFETNYYKRLISEMIYIKEQKNGINSNKDTELLDGSYFNILNELSNNS</sequence>
<name>A0A6J1QX61_9HYME</name>
<accession>A0A6J1QX61</accession>
<dbReference type="Pfam" id="PF26215">
    <property type="entry name" value="HTH_animal"/>
    <property type="match status" value="1"/>
</dbReference>
<evidence type="ECO:0000259" key="1">
    <source>
        <dbReference type="PROSITE" id="PS50164"/>
    </source>
</evidence>
<dbReference type="Gene3D" id="3.40.1440.10">
    <property type="entry name" value="GIY-YIG endonuclease"/>
    <property type="match status" value="1"/>
</dbReference>
<reference evidence="4" key="1">
    <citation type="submission" date="2025-08" db="UniProtKB">
        <authorList>
            <consortium name="RefSeq"/>
        </authorList>
    </citation>
    <scope>IDENTIFICATION</scope>
    <source>
        <tissue evidence="4">Whole body</tissue>
    </source>
</reference>
<keyword evidence="3" id="KW-1185">Reference proteome</keyword>
<dbReference type="PANTHER" id="PTHR21301">
    <property type="entry name" value="REVERSE TRANSCRIPTASE"/>
    <property type="match status" value="1"/>
</dbReference>
<protein>
    <submittedName>
        <fullName evidence="4">Uncharacterized protein LOC112464498</fullName>
    </submittedName>
</protein>
<dbReference type="InterPro" id="IPR035901">
    <property type="entry name" value="GIY-YIG_endonuc_sf"/>
</dbReference>
<dbReference type="SUPFAM" id="SSF82771">
    <property type="entry name" value="GIY-YIG endonuclease"/>
    <property type="match status" value="1"/>
</dbReference>
<organism evidence="3 4">
    <name type="scientific">Temnothorax curvispinosus</name>
    <dbReference type="NCBI Taxonomy" id="300111"/>
    <lineage>
        <taxon>Eukaryota</taxon>
        <taxon>Metazoa</taxon>
        <taxon>Ecdysozoa</taxon>
        <taxon>Arthropoda</taxon>
        <taxon>Hexapoda</taxon>
        <taxon>Insecta</taxon>
        <taxon>Pterygota</taxon>
        <taxon>Neoptera</taxon>
        <taxon>Endopterygota</taxon>
        <taxon>Hymenoptera</taxon>
        <taxon>Apocrita</taxon>
        <taxon>Aculeata</taxon>
        <taxon>Formicoidea</taxon>
        <taxon>Formicidae</taxon>
        <taxon>Myrmicinae</taxon>
        <taxon>Temnothorax</taxon>
    </lineage>
</organism>
<dbReference type="Proteomes" id="UP000504618">
    <property type="component" value="Unplaced"/>
</dbReference>
<dbReference type="CDD" id="cd10442">
    <property type="entry name" value="GIY-YIG_PLEs"/>
    <property type="match status" value="1"/>
</dbReference>
<gene>
    <name evidence="4" type="primary">LOC112464498</name>
</gene>
<feature type="domain" description="GIY-YIG" evidence="1">
    <location>
        <begin position="245"/>
        <end position="327"/>
    </location>
</feature>
<dbReference type="PANTHER" id="PTHR21301:SF10">
    <property type="entry name" value="REVERSE TRANSCRIPTASE DOMAIN-CONTAINING PROTEIN"/>
    <property type="match status" value="1"/>
</dbReference>
<proteinExistence type="predicted"/>